<dbReference type="AlphaFoldDB" id="A0A162RKM8"/>
<dbReference type="EMBL" id="LWAE01000006">
    <property type="protein sequence ID" value="KZL90047.1"/>
    <property type="molecule type" value="Genomic_DNA"/>
</dbReference>
<dbReference type="Proteomes" id="UP000076603">
    <property type="component" value="Unassembled WGS sequence"/>
</dbReference>
<dbReference type="PANTHER" id="PTHR39179">
    <property type="entry name" value="SPORE COAT PROTEIN I"/>
    <property type="match status" value="1"/>
</dbReference>
<keyword evidence="2" id="KW-1185">Reference proteome</keyword>
<evidence type="ECO:0000313" key="1">
    <source>
        <dbReference type="EMBL" id="KZL90047.1"/>
    </source>
</evidence>
<proteinExistence type="predicted"/>
<dbReference type="GO" id="GO:0042601">
    <property type="term" value="C:endospore-forming forespore"/>
    <property type="evidence" value="ECO:0007669"/>
    <property type="project" value="TreeGrafter"/>
</dbReference>
<dbReference type="InterPro" id="IPR047175">
    <property type="entry name" value="CotS-like"/>
</dbReference>
<dbReference type="STRING" id="1121326.CLMAG_45330"/>
<dbReference type="RefSeq" id="WP_066627350.1">
    <property type="nucleotide sequence ID" value="NZ_FQXL01000006.1"/>
</dbReference>
<gene>
    <name evidence="1" type="ORF">CLMAG_45330</name>
</gene>
<dbReference type="Gene3D" id="3.90.1200.10">
    <property type="match status" value="1"/>
</dbReference>
<dbReference type="PATRIC" id="fig|1121326.3.peg.4595"/>
<sequence>MYCDNLTAYFIKYLESKGIKKVDSFDEEIKYESITPSMIKEQIYIISEFHRNTLGYTGRMNKRLDNNIGKTVEQYKVYIKKLNRDLEKLNEKDIHNKFEKVLLEKGDLYLIRAKHCIESIYNNNYISLIMRSMKKVEMCLGNTYFNNLRKNESIEIKSIDGCCYNMFEMDIIYLLSKIKKKGMSVDFDSLIREFCQVESLDDNSIGFIRAVISYPYEFIRCCNRYREKSKEWTEDEYVSKLEKAMNLDGESLI</sequence>
<evidence type="ECO:0000313" key="2">
    <source>
        <dbReference type="Proteomes" id="UP000076603"/>
    </source>
</evidence>
<dbReference type="OrthoDB" id="1928514at2"/>
<reference evidence="1 2" key="1">
    <citation type="submission" date="2016-04" db="EMBL/GenBank/DDBJ databases">
        <title>Genome sequence of Clostridium magnum DSM 2767.</title>
        <authorList>
            <person name="Poehlein A."/>
            <person name="Uhlig R."/>
            <person name="Fischer R."/>
            <person name="Bahl H."/>
            <person name="Daniel R."/>
        </authorList>
    </citation>
    <scope>NUCLEOTIDE SEQUENCE [LARGE SCALE GENOMIC DNA]</scope>
    <source>
        <strain evidence="1 2">DSM 2767</strain>
    </source>
</reference>
<comment type="caution">
    <text evidence="1">The sequence shown here is derived from an EMBL/GenBank/DDBJ whole genome shotgun (WGS) entry which is preliminary data.</text>
</comment>
<evidence type="ECO:0008006" key="3">
    <source>
        <dbReference type="Google" id="ProtNLM"/>
    </source>
</evidence>
<protein>
    <recommendedName>
        <fullName evidence="3">Spore coat protein</fullName>
    </recommendedName>
</protein>
<name>A0A162RKM8_9CLOT</name>
<organism evidence="1 2">
    <name type="scientific">Clostridium magnum DSM 2767</name>
    <dbReference type="NCBI Taxonomy" id="1121326"/>
    <lineage>
        <taxon>Bacteria</taxon>
        <taxon>Bacillati</taxon>
        <taxon>Bacillota</taxon>
        <taxon>Clostridia</taxon>
        <taxon>Eubacteriales</taxon>
        <taxon>Clostridiaceae</taxon>
        <taxon>Clostridium</taxon>
    </lineage>
</organism>
<dbReference type="PANTHER" id="PTHR39179:SF1">
    <property type="entry name" value="SPORE COAT PROTEIN I"/>
    <property type="match status" value="1"/>
</dbReference>
<accession>A0A162RKM8</accession>